<evidence type="ECO:0000256" key="2">
    <source>
        <dbReference type="ARBA" id="ARBA00004922"/>
    </source>
</evidence>
<dbReference type="SUPFAM" id="SSF48225">
    <property type="entry name" value="Seven-hairpin glycosidases"/>
    <property type="match status" value="1"/>
</dbReference>
<evidence type="ECO:0000256" key="8">
    <source>
        <dbReference type="ARBA" id="ARBA00023295"/>
    </source>
</evidence>
<keyword evidence="6 13" id="KW-1015">Disulfide bond</keyword>
<feature type="active site" description="Proton donor" evidence="11">
    <location>
        <position position="405"/>
    </location>
</feature>
<dbReference type="InterPro" id="IPR036026">
    <property type="entry name" value="Seven-hairpin_glycosidases"/>
</dbReference>
<dbReference type="AlphaFoldDB" id="A0A6A6UN14"/>
<evidence type="ECO:0000256" key="14">
    <source>
        <dbReference type="RuleBase" id="RU361193"/>
    </source>
</evidence>
<dbReference type="GO" id="GO:0005509">
    <property type="term" value="F:calcium ion binding"/>
    <property type="evidence" value="ECO:0007669"/>
    <property type="project" value="InterPro"/>
</dbReference>
<comment type="similarity">
    <text evidence="3 14">Belongs to the glycosyl hydrolase 47 family.</text>
</comment>
<evidence type="ECO:0000256" key="13">
    <source>
        <dbReference type="PIRSR" id="PIRSR601382-3"/>
    </source>
</evidence>
<evidence type="ECO:0000313" key="15">
    <source>
        <dbReference type="EMBL" id="KAF2672827.1"/>
    </source>
</evidence>
<dbReference type="OrthoDB" id="8118055at2759"/>
<dbReference type="UniPathway" id="UPA00378"/>
<evidence type="ECO:0000256" key="3">
    <source>
        <dbReference type="ARBA" id="ARBA00007658"/>
    </source>
</evidence>
<evidence type="ECO:0000256" key="10">
    <source>
        <dbReference type="ARBA" id="ARBA00048605"/>
    </source>
</evidence>
<feature type="disulfide bond" evidence="13">
    <location>
        <begin position="362"/>
        <end position="391"/>
    </location>
</feature>
<comment type="catalytic activity">
    <reaction evidence="10">
        <text>N(4)-(alpha-D-Man-(1-&gt;2)-alpha-D-Man-(1-&gt;2)-alpha-D-Man-(1-&gt;3)-[alpha-D-Man-(1-&gt;2)-alpha-D-Man-(1-&gt;3)-[alpha-D-Man-(1-&gt;2)-alpha-D-Man-(1-&gt;6)]-alpha-D-Man-(1-&gt;6)]-beta-D-Man-(1-&gt;4)-beta-D-GlcNAc-(1-&gt;4)-beta-D-GlcNAc)-L-asparaginyl-[protein] (N-glucan mannose isomer 9A1,2,3B1,2,3) + 4 H2O = N(4)-(alpha-D-Man-(1-&gt;3)-[alpha-D-Man-(1-&gt;3)-[alpha-D-Man-(1-&gt;6)]-alpha-D-Man-(1-&gt;6)]-beta-D-Man-(1-&gt;4)-beta-D-GlcNAc-(1-&gt;4)-beta-D-GlcNAc)-L-asparaginyl-[protein] (N-glucan mannose isomer 5A1,2) + 4 beta-D-mannose</text>
        <dbReference type="Rhea" id="RHEA:56008"/>
        <dbReference type="Rhea" id="RHEA-COMP:14356"/>
        <dbReference type="Rhea" id="RHEA-COMP:14367"/>
        <dbReference type="ChEBI" id="CHEBI:15377"/>
        <dbReference type="ChEBI" id="CHEBI:28563"/>
        <dbReference type="ChEBI" id="CHEBI:59087"/>
        <dbReference type="ChEBI" id="CHEBI:139493"/>
        <dbReference type="EC" id="3.2.1.113"/>
    </reaction>
</comment>
<sequence length="543" mass="62097">MRYRRRSNPIATSKIVCAIFVVTFYLFYAQLHPPARTQGKPLPKRQAIQYERWNKTGKADLDKRLKVKQAMIHTYKGYREKAWGKDDIKPVSGKFNNSRNGWGAFIVDSTTTLAVMGMWEELTEELNFITKEINFQTPEGLVDPFETTIRYLGGMVSVIELGDNGLIPSSLFTTRIRKGILMQAEALATNLLVAFDPRTGLPYPRIDFRNFKVSPMDATVGPARIGSNFLEMCTLSRLTGDPEYCSKATIAWSSLVRNKYVEDLPGLVDGKINVETGELLGRNRHWDAGHDSYYEYLLKASLLFPSSPNSKVYRNRWTQAAEAVRHNITSRSSPYQKDATSHLYMGKWNGPWYLNEMSHLACFAPGNLLLGGRVLRRKDLVTLGKALLDGCRHTYATSPLGIGPEKFSWLPSPGSHNGTFEPKTDRQKNELAKFGFWVADARFQLRPEYVESLFYAFRTTGEQRYRDWAWEAFEAMEKYCKTEFGYAGIEDVMVKEGIKLIDDTESFWAAETLKYLYLIFDDVNVMSLDDWIFSTEGHLFRGR</sequence>
<dbReference type="Pfam" id="PF01532">
    <property type="entry name" value="Glyco_hydro_47"/>
    <property type="match status" value="1"/>
</dbReference>
<dbReference type="Gene3D" id="1.50.10.10">
    <property type="match status" value="1"/>
</dbReference>
<dbReference type="EC" id="3.2.1.-" evidence="14"/>
<comment type="cofactor">
    <cofactor evidence="1 12">
        <name>Ca(2+)</name>
        <dbReference type="ChEBI" id="CHEBI:29108"/>
    </cofactor>
</comment>
<evidence type="ECO:0000256" key="9">
    <source>
        <dbReference type="ARBA" id="ARBA00047669"/>
    </source>
</evidence>
<dbReference type="GO" id="GO:0005975">
    <property type="term" value="P:carbohydrate metabolic process"/>
    <property type="evidence" value="ECO:0007669"/>
    <property type="project" value="InterPro"/>
</dbReference>
<accession>A0A6A6UN14</accession>
<keyword evidence="7" id="KW-0325">Glycoprotein</keyword>
<evidence type="ECO:0000313" key="16">
    <source>
        <dbReference type="Proteomes" id="UP000799302"/>
    </source>
</evidence>
<evidence type="ECO:0000256" key="11">
    <source>
        <dbReference type="PIRSR" id="PIRSR601382-1"/>
    </source>
</evidence>
<keyword evidence="12" id="KW-0479">Metal-binding</keyword>
<evidence type="ECO:0000256" key="7">
    <source>
        <dbReference type="ARBA" id="ARBA00023180"/>
    </source>
</evidence>
<dbReference type="GO" id="GO:0004571">
    <property type="term" value="F:mannosyl-oligosaccharide 1,2-alpha-mannosidase activity"/>
    <property type="evidence" value="ECO:0007669"/>
    <property type="project" value="UniProtKB-EC"/>
</dbReference>
<dbReference type="InterPro" id="IPR050749">
    <property type="entry name" value="Glycosyl_Hydrolase_47"/>
</dbReference>
<gene>
    <name evidence="15" type="ORF">BT63DRAFT_137254</name>
</gene>
<protein>
    <recommendedName>
        <fullName evidence="14">alpha-1,2-Mannosidase</fullName>
        <ecNumber evidence="14">3.2.1.-</ecNumber>
    </recommendedName>
</protein>
<reference evidence="15" key="1">
    <citation type="journal article" date="2020" name="Stud. Mycol.">
        <title>101 Dothideomycetes genomes: a test case for predicting lifestyles and emergence of pathogens.</title>
        <authorList>
            <person name="Haridas S."/>
            <person name="Albert R."/>
            <person name="Binder M."/>
            <person name="Bloem J."/>
            <person name="Labutti K."/>
            <person name="Salamov A."/>
            <person name="Andreopoulos B."/>
            <person name="Baker S."/>
            <person name="Barry K."/>
            <person name="Bills G."/>
            <person name="Bluhm B."/>
            <person name="Cannon C."/>
            <person name="Castanera R."/>
            <person name="Culley D."/>
            <person name="Daum C."/>
            <person name="Ezra D."/>
            <person name="Gonzalez J."/>
            <person name="Henrissat B."/>
            <person name="Kuo A."/>
            <person name="Liang C."/>
            <person name="Lipzen A."/>
            <person name="Lutzoni F."/>
            <person name="Magnuson J."/>
            <person name="Mondo S."/>
            <person name="Nolan M."/>
            <person name="Ohm R."/>
            <person name="Pangilinan J."/>
            <person name="Park H.-J."/>
            <person name="Ramirez L."/>
            <person name="Alfaro M."/>
            <person name="Sun H."/>
            <person name="Tritt A."/>
            <person name="Yoshinaga Y."/>
            <person name="Zwiers L.-H."/>
            <person name="Turgeon B."/>
            <person name="Goodwin S."/>
            <person name="Spatafora J."/>
            <person name="Crous P."/>
            <person name="Grigoriev I."/>
        </authorList>
    </citation>
    <scope>NUCLEOTIDE SEQUENCE</scope>
    <source>
        <strain evidence="15">CBS 115976</strain>
    </source>
</reference>
<dbReference type="InterPro" id="IPR012341">
    <property type="entry name" value="6hp_glycosidase-like_sf"/>
</dbReference>
<evidence type="ECO:0000256" key="5">
    <source>
        <dbReference type="ARBA" id="ARBA00022801"/>
    </source>
</evidence>
<feature type="active site" evidence="11">
    <location>
        <position position="291"/>
    </location>
</feature>
<dbReference type="InterPro" id="IPR001382">
    <property type="entry name" value="Glyco_hydro_47"/>
</dbReference>
<dbReference type="GO" id="GO:0005783">
    <property type="term" value="C:endoplasmic reticulum"/>
    <property type="evidence" value="ECO:0007669"/>
    <property type="project" value="TreeGrafter"/>
</dbReference>
<dbReference type="PRINTS" id="PR00747">
    <property type="entry name" value="GLYHDRLASE47"/>
</dbReference>
<dbReference type="GO" id="GO:0036503">
    <property type="term" value="P:ERAD pathway"/>
    <property type="evidence" value="ECO:0007669"/>
    <property type="project" value="UniProtKB-ARBA"/>
</dbReference>
<proteinExistence type="inferred from homology"/>
<keyword evidence="16" id="KW-1185">Reference proteome</keyword>
<dbReference type="PANTHER" id="PTHR11742">
    <property type="entry name" value="MANNOSYL-OLIGOSACCHARIDE ALPHA-1,2-MANNOSIDASE-RELATED"/>
    <property type="match status" value="1"/>
</dbReference>
<evidence type="ECO:0000256" key="1">
    <source>
        <dbReference type="ARBA" id="ARBA00001913"/>
    </source>
</evidence>
<comment type="catalytic activity">
    <reaction evidence="9">
        <text>N(4)-(alpha-D-Man-(1-&gt;2)-alpha-D-Man-(1-&gt;2)-alpha-D-Man-(1-&gt;3)-[alpha-D-Man-(1-&gt;3)-[alpha-D-Man-(1-&gt;2)-alpha-D-Man-(1-&gt;6)]-alpha-D-Man-(1-&gt;6)]-beta-D-Man-(1-&gt;4)-beta-D-GlcNAc-(1-&gt;4)-beta-D-GlcNAc)-L-asparaginyl-[protein] (N-glucan mannose isomer 8A1,2,3B1,3) + 3 H2O = N(4)-(alpha-D-Man-(1-&gt;3)-[alpha-D-Man-(1-&gt;3)-[alpha-D-Man-(1-&gt;6)]-alpha-D-Man-(1-&gt;6)]-beta-D-Man-(1-&gt;4)-beta-D-GlcNAc-(1-&gt;4)-beta-D-GlcNAc)-L-asparaginyl-[protein] (N-glucan mannose isomer 5A1,2) + 3 beta-D-mannose</text>
        <dbReference type="Rhea" id="RHEA:56028"/>
        <dbReference type="Rhea" id="RHEA-COMP:14358"/>
        <dbReference type="Rhea" id="RHEA-COMP:14367"/>
        <dbReference type="ChEBI" id="CHEBI:15377"/>
        <dbReference type="ChEBI" id="CHEBI:28563"/>
        <dbReference type="ChEBI" id="CHEBI:59087"/>
        <dbReference type="ChEBI" id="CHEBI:60628"/>
        <dbReference type="EC" id="3.2.1.113"/>
    </reaction>
</comment>
<keyword evidence="4" id="KW-0732">Signal</keyword>
<evidence type="ECO:0000256" key="4">
    <source>
        <dbReference type="ARBA" id="ARBA00022729"/>
    </source>
</evidence>
<feature type="active site" description="Proton donor" evidence="11">
    <location>
        <position position="146"/>
    </location>
</feature>
<dbReference type="Proteomes" id="UP000799302">
    <property type="component" value="Unassembled WGS sequence"/>
</dbReference>
<dbReference type="PANTHER" id="PTHR11742:SF101">
    <property type="entry name" value="MANNOSYL-OLIGOSACCHARIDE ALPHA-1,2-MANNOSIDASE 1B"/>
    <property type="match status" value="1"/>
</dbReference>
<evidence type="ECO:0000256" key="12">
    <source>
        <dbReference type="PIRSR" id="PIRSR601382-2"/>
    </source>
</evidence>
<keyword evidence="8 14" id="KW-0326">Glycosidase</keyword>
<feature type="active site" evidence="11">
    <location>
        <position position="448"/>
    </location>
</feature>
<dbReference type="GO" id="GO:0016020">
    <property type="term" value="C:membrane"/>
    <property type="evidence" value="ECO:0007669"/>
    <property type="project" value="InterPro"/>
</dbReference>
<name>A0A6A6UN14_9PEZI</name>
<feature type="binding site" evidence="12">
    <location>
        <position position="535"/>
    </location>
    <ligand>
        <name>Ca(2+)</name>
        <dbReference type="ChEBI" id="CHEBI:29108"/>
    </ligand>
</feature>
<keyword evidence="5 14" id="KW-0378">Hydrolase</keyword>
<evidence type="ECO:0000256" key="6">
    <source>
        <dbReference type="ARBA" id="ARBA00023157"/>
    </source>
</evidence>
<organism evidence="15 16">
    <name type="scientific">Microthyrium microscopicum</name>
    <dbReference type="NCBI Taxonomy" id="703497"/>
    <lineage>
        <taxon>Eukaryota</taxon>
        <taxon>Fungi</taxon>
        <taxon>Dikarya</taxon>
        <taxon>Ascomycota</taxon>
        <taxon>Pezizomycotina</taxon>
        <taxon>Dothideomycetes</taxon>
        <taxon>Dothideomycetes incertae sedis</taxon>
        <taxon>Microthyriales</taxon>
        <taxon>Microthyriaceae</taxon>
        <taxon>Microthyrium</taxon>
    </lineage>
</organism>
<comment type="pathway">
    <text evidence="2">Protein modification; protein glycosylation.</text>
</comment>
<keyword evidence="12" id="KW-0106">Calcium</keyword>
<dbReference type="EMBL" id="MU004231">
    <property type="protein sequence ID" value="KAF2672827.1"/>
    <property type="molecule type" value="Genomic_DNA"/>
</dbReference>